<protein>
    <recommendedName>
        <fullName evidence="4">Hemolysin-type calcium-binding repeat (2 copies)</fullName>
    </recommendedName>
</protein>
<dbReference type="PRINTS" id="PR00313">
    <property type="entry name" value="CABNDNGRPT"/>
</dbReference>
<evidence type="ECO:0000313" key="2">
    <source>
        <dbReference type="EMBL" id="MDR4306983.1"/>
    </source>
</evidence>
<dbReference type="Proteomes" id="UP001181622">
    <property type="component" value="Unassembled WGS sequence"/>
</dbReference>
<dbReference type="Pfam" id="PF00353">
    <property type="entry name" value="HemolysinCabind"/>
    <property type="match status" value="1"/>
</dbReference>
<dbReference type="Gene3D" id="2.150.10.10">
    <property type="entry name" value="Serralysin-like metalloprotease, C-terminal"/>
    <property type="match status" value="1"/>
</dbReference>
<reference evidence="2" key="1">
    <citation type="submission" date="2020-10" db="EMBL/GenBank/DDBJ databases">
        <authorList>
            <person name="Abbas A."/>
            <person name="Razzaq R."/>
            <person name="Waqas M."/>
            <person name="Abbas N."/>
            <person name="Nielsen T.K."/>
            <person name="Hansen L.H."/>
            <person name="Hussain S."/>
            <person name="Shahid M."/>
        </authorList>
    </citation>
    <scope>NUCLEOTIDE SEQUENCE</scope>
    <source>
        <strain evidence="2">S14</strain>
    </source>
</reference>
<evidence type="ECO:0000256" key="1">
    <source>
        <dbReference type="SAM" id="MobiDB-lite"/>
    </source>
</evidence>
<dbReference type="EMBL" id="JADBEO010000018">
    <property type="protein sequence ID" value="MDR4306983.1"/>
    <property type="molecule type" value="Genomic_DNA"/>
</dbReference>
<dbReference type="InterPro" id="IPR018511">
    <property type="entry name" value="Hemolysin-typ_Ca-bd_CS"/>
</dbReference>
<dbReference type="InterPro" id="IPR001343">
    <property type="entry name" value="Hemolysn_Ca-bd"/>
</dbReference>
<proteinExistence type="predicted"/>
<evidence type="ECO:0000313" key="3">
    <source>
        <dbReference type="Proteomes" id="UP001181622"/>
    </source>
</evidence>
<dbReference type="PROSITE" id="PS00330">
    <property type="entry name" value="HEMOLYSIN_CALCIUM"/>
    <property type="match status" value="1"/>
</dbReference>
<dbReference type="SUPFAM" id="SSF51120">
    <property type="entry name" value="beta-Roll"/>
    <property type="match status" value="1"/>
</dbReference>
<name>A0ABU1DFS3_9HYPH</name>
<dbReference type="InterPro" id="IPR011049">
    <property type="entry name" value="Serralysin-like_metalloprot_C"/>
</dbReference>
<feature type="region of interest" description="Disordered" evidence="1">
    <location>
        <begin position="30"/>
        <end position="60"/>
    </location>
</feature>
<organism evidence="2 3">
    <name type="scientific">Chelatococcus sambhunathii</name>
    <dbReference type="NCBI Taxonomy" id="363953"/>
    <lineage>
        <taxon>Bacteria</taxon>
        <taxon>Pseudomonadati</taxon>
        <taxon>Pseudomonadota</taxon>
        <taxon>Alphaproteobacteria</taxon>
        <taxon>Hyphomicrobiales</taxon>
        <taxon>Chelatococcaceae</taxon>
        <taxon>Chelatococcus</taxon>
    </lineage>
</organism>
<sequence length="186" mass="19831">MTGAFDWLDDEQEELLGAYATAAADSVIKGTGEDDTPLNGDKADNKILGKGGEDSINGKGGDDTIIGGADNDFLRGGSGADTFVFRSGDDQDQIADFSIKQGDGLDLRKAGFGIEDLKDRDVGGDITDHDNDGAYLRESSSNGEPEVTFYFGNDENGFDSLTITGVSIKQLMKDIQAHPDHYDFFG</sequence>
<dbReference type="RefSeq" id="WP_309391386.1">
    <property type="nucleotide sequence ID" value="NZ_JADBEO010000018.1"/>
</dbReference>
<feature type="compositionally biased region" description="Basic and acidic residues" evidence="1">
    <location>
        <begin position="41"/>
        <end position="53"/>
    </location>
</feature>
<gene>
    <name evidence="2" type="ORF">IHQ68_10170</name>
</gene>
<keyword evidence="3" id="KW-1185">Reference proteome</keyword>
<evidence type="ECO:0008006" key="4">
    <source>
        <dbReference type="Google" id="ProtNLM"/>
    </source>
</evidence>
<accession>A0ABU1DFS3</accession>
<comment type="caution">
    <text evidence="2">The sequence shown here is derived from an EMBL/GenBank/DDBJ whole genome shotgun (WGS) entry which is preliminary data.</text>
</comment>